<keyword evidence="1" id="KW-0732">Signal</keyword>
<feature type="chain" id="PRO_5001573146" evidence="1">
    <location>
        <begin position="25"/>
        <end position="165"/>
    </location>
</feature>
<evidence type="ECO:0000313" key="4">
    <source>
        <dbReference type="Proteomes" id="UP000024942"/>
    </source>
</evidence>
<protein>
    <submittedName>
        <fullName evidence="3">Putative secreted pili protein</fullName>
    </submittedName>
</protein>
<reference evidence="3 4" key="1">
    <citation type="journal article" date="2014" name="Antonie Van Leeuwenhoek">
        <title>Hyphomonas beringensis sp. nov. and Hyphomonas chukchiensis sp. nov., isolated from surface seawater of the Bering Sea and Chukchi Sea.</title>
        <authorList>
            <person name="Li C."/>
            <person name="Lai Q."/>
            <person name="Li G."/>
            <person name="Dong C."/>
            <person name="Wang J."/>
            <person name="Liao Y."/>
            <person name="Shao Z."/>
        </authorList>
    </citation>
    <scope>NUCLEOTIDE SEQUENCE [LARGE SCALE GENOMIC DNA]</scope>
    <source>
        <strain evidence="3 4">SCH89</strain>
    </source>
</reference>
<evidence type="ECO:0000259" key="2">
    <source>
        <dbReference type="Pfam" id="PF05229"/>
    </source>
</evidence>
<dbReference type="InterPro" id="IPR053167">
    <property type="entry name" value="Spore_coat_component"/>
</dbReference>
<sequence>MRPAFIPLSLFVALVIIFCERADATCTGIGCSCSISADDLSFGAYDPLSASNHDATGEVRVTCGALVASITVSYTISLSSGSSGTSLARTMANGGTTLAYNLYTTPARTSIWGNGAGGTVTLSNGYSLSLLVPRTDAFPVYGRIPPAQPVGAGSYSDSLVATVTF</sequence>
<dbReference type="eggNOG" id="COG5430">
    <property type="taxonomic scope" value="Bacteria"/>
</dbReference>
<dbReference type="RefSeq" id="WP_035537237.1">
    <property type="nucleotide sequence ID" value="NZ_ARYL01000009.1"/>
</dbReference>
<dbReference type="SMART" id="SM00972">
    <property type="entry name" value="SCPU"/>
    <property type="match status" value="1"/>
</dbReference>
<evidence type="ECO:0000313" key="3">
    <source>
        <dbReference type="EMBL" id="KDA03063.1"/>
    </source>
</evidence>
<evidence type="ECO:0000256" key="1">
    <source>
        <dbReference type="SAM" id="SignalP"/>
    </source>
</evidence>
<gene>
    <name evidence="3" type="ORF">HOC_07799</name>
</gene>
<dbReference type="Proteomes" id="UP000024942">
    <property type="component" value="Unassembled WGS sequence"/>
</dbReference>
<name>A0A059G9A2_9PROT</name>
<feature type="signal peptide" evidence="1">
    <location>
        <begin position="1"/>
        <end position="24"/>
    </location>
</feature>
<proteinExistence type="predicted"/>
<feature type="domain" description="Spore coat protein U/FanG" evidence="2">
    <location>
        <begin position="32"/>
        <end position="162"/>
    </location>
</feature>
<dbReference type="Pfam" id="PF05229">
    <property type="entry name" value="SCPU"/>
    <property type="match status" value="1"/>
</dbReference>
<dbReference type="InterPro" id="IPR007893">
    <property type="entry name" value="Spore_coat_U/FanG"/>
</dbReference>
<dbReference type="AlphaFoldDB" id="A0A059G9A2"/>
<dbReference type="OrthoDB" id="582666at2"/>
<accession>A0A059G9A2</accession>
<dbReference type="EMBL" id="ARYL01000009">
    <property type="protein sequence ID" value="KDA03063.1"/>
    <property type="molecule type" value="Genomic_DNA"/>
</dbReference>
<organism evidence="3 4">
    <name type="scientific">Hyphomonas oceanitis SCH89</name>
    <dbReference type="NCBI Taxonomy" id="1280953"/>
    <lineage>
        <taxon>Bacteria</taxon>
        <taxon>Pseudomonadati</taxon>
        <taxon>Pseudomonadota</taxon>
        <taxon>Alphaproteobacteria</taxon>
        <taxon>Hyphomonadales</taxon>
        <taxon>Hyphomonadaceae</taxon>
        <taxon>Hyphomonas</taxon>
    </lineage>
</organism>
<dbReference type="PANTHER" id="PTHR37089:SF3">
    <property type="entry name" value="EXPORTED PROTEIN"/>
    <property type="match status" value="1"/>
</dbReference>
<dbReference type="PANTHER" id="PTHR37089">
    <property type="entry name" value="PROTEIN U-RELATED"/>
    <property type="match status" value="1"/>
</dbReference>
<comment type="caution">
    <text evidence="3">The sequence shown here is derived from an EMBL/GenBank/DDBJ whole genome shotgun (WGS) entry which is preliminary data.</text>
</comment>
<dbReference type="STRING" id="1280953.HOC_07799"/>
<keyword evidence="4" id="KW-1185">Reference proteome</keyword>